<proteinExistence type="predicted"/>
<name>A0A7I5EEK7_HAECO</name>
<sequence>MEEAYSISSMNVTRSQPDGSSLLSGLHVQELPELTCVPEEHHHVARAHSPTPSTSDSLNAIITTISEPFSIIPIPGTVPLVTESFDETSSDCRLLPWPVVSPLVNVPHFDLPTYRKVNLNVAPSRDMNGFDLPLDDVTTLRILFQLGSAVLHCLAATQNYRERLAHAELSGNLIGTIGAPLVNSLQVHQSATFGLLPSADMCSASAGGVVQCPKQPEKPSAHTQALLRQNQSQRRRQDQHLTAPVLSFSRVSSTIPLHTNLLSLISRNPVSIPAPIQIVQGSASALPTSQVKNAIPVTQTLFQVSEQHFSEAFSSYQGERTFTSEAFSSSPSVIGVMCNDCAISNNDHVAIESSTASAHVKEMELRTLDDKPTLAPILMMTYLNNCMSNIKSTLNTNGLPIGIDANGRAQARAKMEDARDFQKNSSSGSTAKSSCTAASKDYGIICTSATALPTISLYSVPSQASVQPEINQIDAKIFFAETINVADGNDLESPPEKRMLIASEVELL</sequence>
<evidence type="ECO:0000313" key="2">
    <source>
        <dbReference type="WBParaSite" id="HCON_00181690-00001"/>
    </source>
</evidence>
<evidence type="ECO:0000313" key="1">
    <source>
        <dbReference type="Proteomes" id="UP000025227"/>
    </source>
</evidence>
<dbReference type="Proteomes" id="UP000025227">
    <property type="component" value="Unplaced"/>
</dbReference>
<dbReference type="AlphaFoldDB" id="A0A7I5EEK7"/>
<reference evidence="2" key="1">
    <citation type="submission" date="2020-12" db="UniProtKB">
        <authorList>
            <consortium name="WormBaseParasite"/>
        </authorList>
    </citation>
    <scope>IDENTIFICATION</scope>
    <source>
        <strain evidence="2">MHco3</strain>
    </source>
</reference>
<keyword evidence="1" id="KW-1185">Reference proteome</keyword>
<dbReference type="WBParaSite" id="HCON_00181690-00001">
    <property type="protein sequence ID" value="HCON_00181690-00001"/>
    <property type="gene ID" value="HCON_00181690"/>
</dbReference>
<organism evidence="1 2">
    <name type="scientific">Haemonchus contortus</name>
    <name type="common">Barber pole worm</name>
    <dbReference type="NCBI Taxonomy" id="6289"/>
    <lineage>
        <taxon>Eukaryota</taxon>
        <taxon>Metazoa</taxon>
        <taxon>Ecdysozoa</taxon>
        <taxon>Nematoda</taxon>
        <taxon>Chromadorea</taxon>
        <taxon>Rhabditida</taxon>
        <taxon>Rhabditina</taxon>
        <taxon>Rhabditomorpha</taxon>
        <taxon>Strongyloidea</taxon>
        <taxon>Trichostrongylidae</taxon>
        <taxon>Haemonchus</taxon>
    </lineage>
</organism>
<accession>A0A7I5EEK7</accession>
<protein>
    <submittedName>
        <fullName evidence="2">BEN domain-containing protein</fullName>
    </submittedName>
</protein>
<dbReference type="OrthoDB" id="10017659at2759"/>